<evidence type="ECO:0000313" key="1">
    <source>
        <dbReference type="EMBL" id="KAK7336810.1"/>
    </source>
</evidence>
<evidence type="ECO:0000313" key="2">
    <source>
        <dbReference type="Proteomes" id="UP001367508"/>
    </source>
</evidence>
<dbReference type="AlphaFoldDB" id="A0AAN9LIU2"/>
<dbReference type="Proteomes" id="UP001367508">
    <property type="component" value="Unassembled WGS sequence"/>
</dbReference>
<organism evidence="1 2">
    <name type="scientific">Canavalia gladiata</name>
    <name type="common">Sword bean</name>
    <name type="synonym">Dolichos gladiatus</name>
    <dbReference type="NCBI Taxonomy" id="3824"/>
    <lineage>
        <taxon>Eukaryota</taxon>
        <taxon>Viridiplantae</taxon>
        <taxon>Streptophyta</taxon>
        <taxon>Embryophyta</taxon>
        <taxon>Tracheophyta</taxon>
        <taxon>Spermatophyta</taxon>
        <taxon>Magnoliopsida</taxon>
        <taxon>eudicotyledons</taxon>
        <taxon>Gunneridae</taxon>
        <taxon>Pentapetalae</taxon>
        <taxon>rosids</taxon>
        <taxon>fabids</taxon>
        <taxon>Fabales</taxon>
        <taxon>Fabaceae</taxon>
        <taxon>Papilionoideae</taxon>
        <taxon>50 kb inversion clade</taxon>
        <taxon>NPAAA clade</taxon>
        <taxon>indigoferoid/millettioid clade</taxon>
        <taxon>Phaseoleae</taxon>
        <taxon>Canavalia</taxon>
    </lineage>
</organism>
<accession>A0AAN9LIU2</accession>
<comment type="caution">
    <text evidence="1">The sequence shown here is derived from an EMBL/GenBank/DDBJ whole genome shotgun (WGS) entry which is preliminary data.</text>
</comment>
<protein>
    <submittedName>
        <fullName evidence="1">Uncharacterized protein</fullName>
    </submittedName>
</protein>
<reference evidence="1 2" key="1">
    <citation type="submission" date="2024-01" db="EMBL/GenBank/DDBJ databases">
        <title>The genomes of 5 underutilized Papilionoideae crops provide insights into root nodulation and disease resistanc.</title>
        <authorList>
            <person name="Jiang F."/>
        </authorList>
    </citation>
    <scope>NUCLEOTIDE SEQUENCE [LARGE SCALE GENOMIC DNA]</scope>
    <source>
        <strain evidence="1">LVBAO_FW01</strain>
        <tissue evidence="1">Leaves</tissue>
    </source>
</reference>
<sequence>MVATSTLPQLSSYSTSGVNIQTGLQERGEGNSGANVTESCDPIILCFLELHDKVQIRFHAYQKFCVSSAHVTGVGVGFS</sequence>
<proteinExistence type="predicted"/>
<gene>
    <name evidence="1" type="ORF">VNO77_17358</name>
</gene>
<dbReference type="EMBL" id="JAYMYQ010000004">
    <property type="protein sequence ID" value="KAK7336810.1"/>
    <property type="molecule type" value="Genomic_DNA"/>
</dbReference>
<keyword evidence="2" id="KW-1185">Reference proteome</keyword>
<name>A0AAN9LIU2_CANGL</name>